<dbReference type="InterPro" id="IPR000262">
    <property type="entry name" value="FMN-dep_DH"/>
</dbReference>
<evidence type="ECO:0000256" key="1">
    <source>
        <dbReference type="ARBA" id="ARBA00001917"/>
    </source>
</evidence>
<evidence type="ECO:0000313" key="6">
    <source>
        <dbReference type="EMBL" id="KKK58778.1"/>
    </source>
</evidence>
<dbReference type="Gene3D" id="3.20.20.70">
    <property type="entry name" value="Aldolase class I"/>
    <property type="match status" value="1"/>
</dbReference>
<dbReference type="EMBL" id="LAZR01063808">
    <property type="protein sequence ID" value="KKK58778.1"/>
    <property type="molecule type" value="Genomic_DNA"/>
</dbReference>
<dbReference type="SUPFAM" id="SSF51395">
    <property type="entry name" value="FMN-linked oxidoreductases"/>
    <property type="match status" value="1"/>
</dbReference>
<name>A0A0F8WQ44_9ZZZZ</name>
<evidence type="ECO:0000256" key="3">
    <source>
        <dbReference type="ARBA" id="ARBA00022643"/>
    </source>
</evidence>
<organism evidence="6">
    <name type="scientific">marine sediment metagenome</name>
    <dbReference type="NCBI Taxonomy" id="412755"/>
    <lineage>
        <taxon>unclassified sequences</taxon>
        <taxon>metagenomes</taxon>
        <taxon>ecological metagenomes</taxon>
    </lineage>
</organism>
<reference evidence="6" key="1">
    <citation type="journal article" date="2015" name="Nature">
        <title>Complex archaea that bridge the gap between prokaryotes and eukaryotes.</title>
        <authorList>
            <person name="Spang A."/>
            <person name="Saw J.H."/>
            <person name="Jorgensen S.L."/>
            <person name="Zaremba-Niedzwiedzka K."/>
            <person name="Martijn J."/>
            <person name="Lind A.E."/>
            <person name="van Eijk R."/>
            <person name="Schleper C."/>
            <person name="Guy L."/>
            <person name="Ettema T.J."/>
        </authorList>
    </citation>
    <scope>NUCLEOTIDE SEQUENCE</scope>
</reference>
<evidence type="ECO:0000259" key="5">
    <source>
        <dbReference type="PROSITE" id="PS51349"/>
    </source>
</evidence>
<evidence type="ECO:0000256" key="2">
    <source>
        <dbReference type="ARBA" id="ARBA00022630"/>
    </source>
</evidence>
<gene>
    <name evidence="6" type="ORF">LCGC14_3041020</name>
</gene>
<dbReference type="AlphaFoldDB" id="A0A0F8WQ44"/>
<dbReference type="InterPro" id="IPR013785">
    <property type="entry name" value="Aldolase_TIM"/>
</dbReference>
<dbReference type="PANTHER" id="PTHR10578:SF107">
    <property type="entry name" value="2-HYDROXYACID OXIDASE 1"/>
    <property type="match status" value="1"/>
</dbReference>
<proteinExistence type="predicted"/>
<keyword evidence="2" id="KW-0285">Flavoprotein</keyword>
<feature type="domain" description="FMN hydroxy acid dehydrogenase" evidence="5">
    <location>
        <begin position="1"/>
        <end position="191"/>
    </location>
</feature>
<dbReference type="GO" id="GO:0016491">
    <property type="term" value="F:oxidoreductase activity"/>
    <property type="evidence" value="ECO:0007669"/>
    <property type="project" value="UniProtKB-KW"/>
</dbReference>
<feature type="non-terminal residue" evidence="6">
    <location>
        <position position="1"/>
    </location>
</feature>
<evidence type="ECO:0000256" key="4">
    <source>
        <dbReference type="ARBA" id="ARBA00023002"/>
    </source>
</evidence>
<dbReference type="InterPro" id="IPR037396">
    <property type="entry name" value="FMN_HAD"/>
</dbReference>
<dbReference type="PANTHER" id="PTHR10578">
    <property type="entry name" value="S -2-HYDROXY-ACID OXIDASE-RELATED"/>
    <property type="match status" value="1"/>
</dbReference>
<accession>A0A0F8WQ44</accession>
<comment type="cofactor">
    <cofactor evidence="1">
        <name>FMN</name>
        <dbReference type="ChEBI" id="CHEBI:58210"/>
    </cofactor>
</comment>
<protein>
    <recommendedName>
        <fullName evidence="5">FMN hydroxy acid dehydrogenase domain-containing protein</fullName>
    </recommendedName>
</protein>
<dbReference type="Pfam" id="PF01070">
    <property type="entry name" value="FMN_dh"/>
    <property type="match status" value="1"/>
</dbReference>
<keyword evidence="4" id="KW-0560">Oxidoreductase</keyword>
<keyword evidence="3" id="KW-0288">FMN</keyword>
<dbReference type="PROSITE" id="PS51349">
    <property type="entry name" value="FMN_HYDROXY_ACID_DH_2"/>
    <property type="match status" value="1"/>
</dbReference>
<sequence>ICKPRDQETLKQFIKKAEKVNAIAVGVDVDGCGSFAMAAHDKPVYRKSIADLKELSDSTELPFIIKGVMCVEDAEAAVQAGTDAVVVSNHGGRVLDHTPGTAEVLPDIIAALKGKILILVDGGVRTGYDVLKMLALGADGVLVGRDIVRAAVGGGIEGVRIQMDYIKKTLSRAMLMTGCPSVKDISKNILI</sequence>
<comment type="caution">
    <text evidence="6">The sequence shown here is derived from an EMBL/GenBank/DDBJ whole genome shotgun (WGS) entry which is preliminary data.</text>
</comment>